<dbReference type="Proteomes" id="UP000037035">
    <property type="component" value="Unassembled WGS sequence"/>
</dbReference>
<dbReference type="EMBL" id="LAVV01009030">
    <property type="protein sequence ID" value="KNZ51385.1"/>
    <property type="molecule type" value="Genomic_DNA"/>
</dbReference>
<feature type="region of interest" description="Disordered" evidence="1">
    <location>
        <begin position="1"/>
        <end position="26"/>
    </location>
</feature>
<name>A0A0L6UU65_9BASI</name>
<evidence type="ECO:0000313" key="2">
    <source>
        <dbReference type="EMBL" id="KNZ51385.1"/>
    </source>
</evidence>
<dbReference type="PANTHER" id="PTHR31912:SF34">
    <property type="entry name" value="NOTOCHORD-RELATED PROTEIN"/>
    <property type="match status" value="1"/>
</dbReference>
<protein>
    <submittedName>
        <fullName evidence="2">Uncharacterized protein</fullName>
    </submittedName>
</protein>
<organism evidence="2 3">
    <name type="scientific">Puccinia sorghi</name>
    <dbReference type="NCBI Taxonomy" id="27349"/>
    <lineage>
        <taxon>Eukaryota</taxon>
        <taxon>Fungi</taxon>
        <taxon>Dikarya</taxon>
        <taxon>Basidiomycota</taxon>
        <taxon>Pucciniomycotina</taxon>
        <taxon>Pucciniomycetes</taxon>
        <taxon>Pucciniales</taxon>
        <taxon>Pucciniaceae</taxon>
        <taxon>Puccinia</taxon>
    </lineage>
</organism>
<accession>A0A0L6UU65</accession>
<dbReference type="VEuPathDB" id="FungiDB:VP01_3976g1"/>
<comment type="caution">
    <text evidence="2">The sequence shown here is derived from an EMBL/GenBank/DDBJ whole genome shotgun (WGS) entry which is preliminary data.</text>
</comment>
<gene>
    <name evidence="2" type="ORF">VP01_3976g1</name>
</gene>
<sequence>MYKVAEAEDNPPVGETPGKSQRGLQDHNARYQVRRYSLSAGYNIQQTHLCFISYQGRGTYFMIVILLFLADSSMHSEITSTPIPSNSNNPCRACQLSVNSRNEKTSASYVKNFLRFPGEVIAFSQLFRNLPREWNNTISNSYNLWDKGKEQPKIIYYNRAFMDVYNDQNHPERRIKIEALEEKNNKRLFNPFLGLTDDNFTILAFDGCKDTPDEKFYMYFFWDSKIPDFMKKITGSQIKDLKTYWTSINTNSLNMPNFHKVLQASPFVSFPFMNSIQSALWYSICVLGSHILQMRIEDLDNYIRDLQIGIDMFICCVIKISQSCINSFKLSHPGRDISNTFSNYQAMRLFLSGAYIWNKKVDQYINHLIKFNKFSKKIITQNLMGLNETCLHICPELRDENFLEDIQYVPEYLKTQCNPRKLRPVE</sequence>
<reference evidence="2 3" key="1">
    <citation type="submission" date="2015-08" db="EMBL/GenBank/DDBJ databases">
        <title>Next Generation Sequencing and Analysis of the Genome of Puccinia sorghi L Schw, the Causal Agent of Maize Common Rust.</title>
        <authorList>
            <person name="Rochi L."/>
            <person name="Burguener G."/>
            <person name="Darino M."/>
            <person name="Turjanski A."/>
            <person name="Kreff E."/>
            <person name="Dieguez M.J."/>
            <person name="Sacco F."/>
        </authorList>
    </citation>
    <scope>NUCLEOTIDE SEQUENCE [LARGE SCALE GENOMIC DNA]</scope>
    <source>
        <strain evidence="2 3">RO10H11247</strain>
    </source>
</reference>
<keyword evidence="3" id="KW-1185">Reference proteome</keyword>
<proteinExistence type="predicted"/>
<dbReference type="STRING" id="27349.A0A0L6UU65"/>
<dbReference type="PANTHER" id="PTHR31912">
    <property type="entry name" value="IP13529P"/>
    <property type="match status" value="1"/>
</dbReference>
<dbReference type="AlphaFoldDB" id="A0A0L6UU65"/>
<evidence type="ECO:0000313" key="3">
    <source>
        <dbReference type="Proteomes" id="UP000037035"/>
    </source>
</evidence>
<evidence type="ECO:0000256" key="1">
    <source>
        <dbReference type="SAM" id="MobiDB-lite"/>
    </source>
</evidence>